<feature type="transmembrane region" description="Helical" evidence="7">
    <location>
        <begin position="56"/>
        <end position="80"/>
    </location>
</feature>
<evidence type="ECO:0000256" key="5">
    <source>
        <dbReference type="ARBA" id="ARBA00023136"/>
    </source>
</evidence>
<comment type="caution">
    <text evidence="8">The sequence shown here is derived from an EMBL/GenBank/DDBJ whole genome shotgun (WGS) entry which is preliminary data.</text>
</comment>
<evidence type="ECO:0000256" key="7">
    <source>
        <dbReference type="RuleBase" id="RU361218"/>
    </source>
</evidence>
<dbReference type="AlphaFoldDB" id="A0A8J4WJ44"/>
<dbReference type="SUPFAM" id="SSF48652">
    <property type="entry name" value="Tetraspanin"/>
    <property type="match status" value="1"/>
</dbReference>
<dbReference type="GO" id="GO:0005886">
    <property type="term" value="C:plasma membrane"/>
    <property type="evidence" value="ECO:0007669"/>
    <property type="project" value="TreeGrafter"/>
</dbReference>
<dbReference type="PRINTS" id="PR00259">
    <property type="entry name" value="TMFOUR"/>
</dbReference>
<dbReference type="Proteomes" id="UP000748531">
    <property type="component" value="Unassembled WGS sequence"/>
</dbReference>
<evidence type="ECO:0000313" key="9">
    <source>
        <dbReference type="Proteomes" id="UP000748531"/>
    </source>
</evidence>
<evidence type="ECO:0000256" key="6">
    <source>
        <dbReference type="PIRSR" id="PIRSR002419-1"/>
    </source>
</evidence>
<dbReference type="PANTHER" id="PTHR19282">
    <property type="entry name" value="TETRASPANIN"/>
    <property type="match status" value="1"/>
</dbReference>
<dbReference type="InterPro" id="IPR000301">
    <property type="entry name" value="Tetraspanin_animals"/>
</dbReference>
<dbReference type="InterPro" id="IPR018499">
    <property type="entry name" value="Tetraspanin/Peripherin"/>
</dbReference>
<feature type="transmembrane region" description="Helical" evidence="7">
    <location>
        <begin position="86"/>
        <end position="110"/>
    </location>
</feature>
<protein>
    <recommendedName>
        <fullName evidence="7">Tetraspanin</fullName>
    </recommendedName>
</protein>
<reference evidence="8" key="1">
    <citation type="submission" date="2019-05" db="EMBL/GenBank/DDBJ databases">
        <title>Annotation for the trematode Paragonimus heterotremus.</title>
        <authorList>
            <person name="Choi Y.-J."/>
        </authorList>
    </citation>
    <scope>NUCLEOTIDE SEQUENCE</scope>
    <source>
        <strain evidence="8">LC</strain>
    </source>
</reference>
<evidence type="ECO:0000256" key="4">
    <source>
        <dbReference type="ARBA" id="ARBA00022989"/>
    </source>
</evidence>
<dbReference type="InterPro" id="IPR008952">
    <property type="entry name" value="Tetraspanin_EC2_sf"/>
</dbReference>
<evidence type="ECO:0000256" key="2">
    <source>
        <dbReference type="ARBA" id="ARBA00006840"/>
    </source>
</evidence>
<dbReference type="OrthoDB" id="432835at2759"/>
<evidence type="ECO:0000256" key="1">
    <source>
        <dbReference type="ARBA" id="ARBA00004141"/>
    </source>
</evidence>
<dbReference type="PROSITE" id="PS00421">
    <property type="entry name" value="TM4_1"/>
    <property type="match status" value="1"/>
</dbReference>
<keyword evidence="5 7" id="KW-0472">Membrane</keyword>
<keyword evidence="4 7" id="KW-1133">Transmembrane helix</keyword>
<dbReference type="InterPro" id="IPR018503">
    <property type="entry name" value="Tetraspanin_CS"/>
</dbReference>
<dbReference type="PIRSF" id="PIRSF002419">
    <property type="entry name" value="Tetraspanin"/>
    <property type="match status" value="1"/>
</dbReference>
<organism evidence="8 9">
    <name type="scientific">Paragonimus heterotremus</name>
    <dbReference type="NCBI Taxonomy" id="100268"/>
    <lineage>
        <taxon>Eukaryota</taxon>
        <taxon>Metazoa</taxon>
        <taxon>Spiralia</taxon>
        <taxon>Lophotrochozoa</taxon>
        <taxon>Platyhelminthes</taxon>
        <taxon>Trematoda</taxon>
        <taxon>Digenea</taxon>
        <taxon>Plagiorchiida</taxon>
        <taxon>Troglotremata</taxon>
        <taxon>Troglotrematidae</taxon>
        <taxon>Paragonimus</taxon>
    </lineage>
</organism>
<dbReference type="Gene3D" id="1.10.1450.10">
    <property type="entry name" value="Tetraspanin"/>
    <property type="match status" value="1"/>
</dbReference>
<dbReference type="PANTHER" id="PTHR19282:SF544">
    <property type="entry name" value="TETRASPANIN"/>
    <property type="match status" value="1"/>
</dbReference>
<dbReference type="Pfam" id="PF00335">
    <property type="entry name" value="Tetraspanin"/>
    <property type="match status" value="1"/>
</dbReference>
<comment type="subcellular location">
    <subcellularLocation>
        <location evidence="1 7">Membrane</location>
        <topology evidence="1 7">Multi-pass membrane protein</topology>
    </subcellularLocation>
</comment>
<gene>
    <name evidence="8" type="ORF">PHET_03341</name>
</gene>
<comment type="similarity">
    <text evidence="2 7">Belongs to the tetraspanin (TM4SF) family.</text>
</comment>
<sequence length="289" mass="31643">MGRACGSCLVASLIAFNVIFLLIGTGILCFAIYCYVDTTIQSAISQSGHGDKVQNLLYGLIGVGSLTIIVSIFGCCGAYHESACVLGTYFTCLIIMFGVELAVGALCLVFRVETESRINKALENVIMSFKDDTLPGNNGMTSSYRDLIQRVIQCCGIYGVDDYVGPNIPSSCCIPGHNECPKKSAAFNVADHDHFTARPQQRTIWNGYFKRTYQGKVWMSRHVATGGMGRKQGCKQVTNELVHKKFLTAIALIMSVPLVKVFGLVCALLLCCILRRRDMIEYTEVNVEA</sequence>
<feature type="disulfide bond" evidence="6">
    <location>
        <begin position="155"/>
        <end position="173"/>
    </location>
</feature>
<name>A0A8J4WJ44_9TREM</name>
<proteinExistence type="inferred from homology"/>
<feature type="transmembrane region" description="Helical" evidence="7">
    <location>
        <begin position="246"/>
        <end position="270"/>
    </location>
</feature>
<evidence type="ECO:0000256" key="3">
    <source>
        <dbReference type="ARBA" id="ARBA00022692"/>
    </source>
</evidence>
<evidence type="ECO:0000313" key="8">
    <source>
        <dbReference type="EMBL" id="KAF5402966.1"/>
    </source>
</evidence>
<accession>A0A8J4WJ44</accession>
<dbReference type="EMBL" id="LUCH01001501">
    <property type="protein sequence ID" value="KAF5402966.1"/>
    <property type="molecule type" value="Genomic_DNA"/>
</dbReference>
<keyword evidence="6" id="KW-1015">Disulfide bond</keyword>
<feature type="transmembrane region" description="Helical" evidence="7">
    <location>
        <begin position="12"/>
        <end position="36"/>
    </location>
</feature>
<keyword evidence="9" id="KW-1185">Reference proteome</keyword>
<keyword evidence="3 7" id="KW-0812">Transmembrane</keyword>